<gene>
    <name evidence="1" type="ORF">LDX50_29755</name>
</gene>
<accession>A0A9X1HZ36</accession>
<reference evidence="1" key="1">
    <citation type="submission" date="2021-09" db="EMBL/GenBank/DDBJ databases">
        <title>Fulvivirga sp. isolated from coastal sediment.</title>
        <authorList>
            <person name="Yu H."/>
        </authorList>
    </citation>
    <scope>NUCLEOTIDE SEQUENCE</scope>
    <source>
        <strain evidence="1">1062</strain>
    </source>
</reference>
<dbReference type="Proteomes" id="UP001139409">
    <property type="component" value="Unassembled WGS sequence"/>
</dbReference>
<sequence>MKKRYLILVVVGIFLTMGAGIFRPVPKPPENELLITEGKIEQIFEGGIKDIVFQLEGTEQQYYINRGVDQGLDIKAMRDELVGKEVIIKYPDYWTILDPNKKIRHISKIEVEGDIIFSEM</sequence>
<evidence type="ECO:0000313" key="2">
    <source>
        <dbReference type="Proteomes" id="UP001139409"/>
    </source>
</evidence>
<dbReference type="AlphaFoldDB" id="A0A9X1HZ36"/>
<organism evidence="1 2">
    <name type="scientific">Fulvivirga sedimenti</name>
    <dbReference type="NCBI Taxonomy" id="2879465"/>
    <lineage>
        <taxon>Bacteria</taxon>
        <taxon>Pseudomonadati</taxon>
        <taxon>Bacteroidota</taxon>
        <taxon>Cytophagia</taxon>
        <taxon>Cytophagales</taxon>
        <taxon>Fulvivirgaceae</taxon>
        <taxon>Fulvivirga</taxon>
    </lineage>
</organism>
<evidence type="ECO:0000313" key="1">
    <source>
        <dbReference type="EMBL" id="MCA6079094.1"/>
    </source>
</evidence>
<dbReference type="EMBL" id="JAIXNE010000009">
    <property type="protein sequence ID" value="MCA6079094.1"/>
    <property type="molecule type" value="Genomic_DNA"/>
</dbReference>
<keyword evidence="2" id="KW-1185">Reference proteome</keyword>
<dbReference type="RefSeq" id="WP_225699956.1">
    <property type="nucleotide sequence ID" value="NZ_JAIXNE010000009.1"/>
</dbReference>
<name>A0A9X1HZ36_9BACT</name>
<protein>
    <submittedName>
        <fullName evidence="1">Uncharacterized protein</fullName>
    </submittedName>
</protein>
<proteinExistence type="predicted"/>
<comment type="caution">
    <text evidence="1">The sequence shown here is derived from an EMBL/GenBank/DDBJ whole genome shotgun (WGS) entry which is preliminary data.</text>
</comment>